<accession>A0A1H6K2R0</accession>
<evidence type="ECO:0000313" key="1">
    <source>
        <dbReference type="EMBL" id="SEH65811.1"/>
    </source>
</evidence>
<sequence length="35" mass="4209">MDKTQPFECARLYVSNITRIKKLFGFLFADFFLTF</sequence>
<dbReference type="EMBL" id="CVUD02000073">
    <property type="protein sequence ID" value="SEH65811.1"/>
    <property type="molecule type" value="Genomic_DNA"/>
</dbReference>
<gene>
    <name evidence="1" type="ORF">BAZSYMB_GCONTIG00651_0</name>
</gene>
<proteinExistence type="predicted"/>
<organism evidence="1 2">
    <name type="scientific">Bathymodiolus azoricus thioautotrophic gill symbiont</name>
    <dbReference type="NCBI Taxonomy" id="235205"/>
    <lineage>
        <taxon>Bacteria</taxon>
        <taxon>Pseudomonadati</taxon>
        <taxon>Pseudomonadota</taxon>
        <taxon>Gammaproteobacteria</taxon>
        <taxon>sulfur-oxidizing symbionts</taxon>
    </lineage>
</organism>
<reference evidence="2" key="1">
    <citation type="submission" date="2016-06" db="EMBL/GenBank/DDBJ databases">
        <authorList>
            <person name="Petersen J."/>
            <person name="Sayavedra L."/>
        </authorList>
    </citation>
    <scope>NUCLEOTIDE SEQUENCE [LARGE SCALE GENOMIC DNA]</scope>
    <source>
        <strain evidence="2">BazSymB</strain>
    </source>
</reference>
<dbReference type="Proteomes" id="UP000198559">
    <property type="component" value="Unassembled WGS sequence"/>
</dbReference>
<name>A0A1H6K2R0_9GAMM</name>
<evidence type="ECO:0000313" key="2">
    <source>
        <dbReference type="Proteomes" id="UP000198559"/>
    </source>
</evidence>
<protein>
    <submittedName>
        <fullName evidence="1">Uncharacterized protein</fullName>
    </submittedName>
</protein>
<dbReference type="AlphaFoldDB" id="A0A1H6K2R0"/>